<dbReference type="EMBL" id="JBDLBR010000002">
    <property type="protein sequence ID" value="MEN7537178.1"/>
    <property type="molecule type" value="Genomic_DNA"/>
</dbReference>
<sequence length="171" mass="17785">MTNKTFATTLAAITLALGTAACSGGGDEMAETTAPEAPAGISVTDGRMSLPAVQGNPAAIYFTIRNVSEEPVTIRAVDVAGAASAQLHETSEWNKQIDMQELFQLPVPPGAEMVFEPGGKHVMAFDLDDDLAPGGETEVTLIFVNGDKVSFPAELMAPGTADMDHSAMEGM</sequence>
<evidence type="ECO:0000313" key="2">
    <source>
        <dbReference type="EMBL" id="MEN7537178.1"/>
    </source>
</evidence>
<dbReference type="Proteomes" id="UP001484535">
    <property type="component" value="Unassembled WGS sequence"/>
</dbReference>
<accession>A0ABV0CWD2</accession>
<dbReference type="PANTHER" id="PTHR36302:SF1">
    <property type="entry name" value="COPPER CHAPERONE PCU(A)C"/>
    <property type="match status" value="1"/>
</dbReference>
<dbReference type="PANTHER" id="PTHR36302">
    <property type="entry name" value="BLR7088 PROTEIN"/>
    <property type="match status" value="1"/>
</dbReference>
<evidence type="ECO:0000256" key="1">
    <source>
        <dbReference type="SAM" id="SignalP"/>
    </source>
</evidence>
<organism evidence="2 3">
    <name type="scientific">Aurantiacibacter flavus</name>
    <dbReference type="NCBI Taxonomy" id="3145232"/>
    <lineage>
        <taxon>Bacteria</taxon>
        <taxon>Pseudomonadati</taxon>
        <taxon>Pseudomonadota</taxon>
        <taxon>Alphaproteobacteria</taxon>
        <taxon>Sphingomonadales</taxon>
        <taxon>Erythrobacteraceae</taxon>
        <taxon>Aurantiacibacter</taxon>
    </lineage>
</organism>
<feature type="chain" id="PRO_5047025207" evidence="1">
    <location>
        <begin position="24"/>
        <end position="171"/>
    </location>
</feature>
<dbReference type="RefSeq" id="WP_346784625.1">
    <property type="nucleotide sequence ID" value="NZ_JBDLBR010000002.1"/>
</dbReference>
<feature type="signal peptide" evidence="1">
    <location>
        <begin position="1"/>
        <end position="23"/>
    </location>
</feature>
<dbReference type="SUPFAM" id="SSF110087">
    <property type="entry name" value="DR1885-like metal-binding protein"/>
    <property type="match status" value="1"/>
</dbReference>
<keyword evidence="3" id="KW-1185">Reference proteome</keyword>
<gene>
    <name evidence="2" type="ORF">ABDJ38_08325</name>
</gene>
<dbReference type="PROSITE" id="PS51257">
    <property type="entry name" value="PROKAR_LIPOPROTEIN"/>
    <property type="match status" value="1"/>
</dbReference>
<comment type="caution">
    <text evidence="2">The sequence shown here is derived from an EMBL/GenBank/DDBJ whole genome shotgun (WGS) entry which is preliminary data.</text>
</comment>
<proteinExistence type="predicted"/>
<keyword evidence="1" id="KW-0732">Signal</keyword>
<protein>
    <submittedName>
        <fullName evidence="2">Copper chaperone PCu(A)C</fullName>
    </submittedName>
</protein>
<dbReference type="InterPro" id="IPR036182">
    <property type="entry name" value="PCuAC_sf"/>
</dbReference>
<reference evidence="2 3" key="1">
    <citation type="submission" date="2024-05" db="EMBL/GenBank/DDBJ databases">
        <authorList>
            <person name="Park S."/>
        </authorList>
    </citation>
    <scope>NUCLEOTIDE SEQUENCE [LARGE SCALE GENOMIC DNA]</scope>
    <source>
        <strain evidence="2 3">DGU5</strain>
    </source>
</reference>
<dbReference type="InterPro" id="IPR058248">
    <property type="entry name" value="Lxx211020-like"/>
</dbReference>
<dbReference type="Pfam" id="PF04314">
    <property type="entry name" value="PCuAC"/>
    <property type="match status" value="1"/>
</dbReference>
<dbReference type="InterPro" id="IPR007410">
    <property type="entry name" value="LpqE-like"/>
</dbReference>
<name>A0ABV0CWD2_9SPHN</name>
<evidence type="ECO:0000313" key="3">
    <source>
        <dbReference type="Proteomes" id="UP001484535"/>
    </source>
</evidence>
<dbReference type="Gene3D" id="2.60.40.1890">
    <property type="entry name" value="PCu(A)C copper chaperone"/>
    <property type="match status" value="1"/>
</dbReference>